<dbReference type="AlphaFoldDB" id="A0AAE0Y7Y1"/>
<sequence length="81" mass="9468">MHEEESENEIAFSRYKEDGNVMNLDLTDTKRKWISRPLLSMVSRPNASNRASARLIKQPVRRRGCSQPRPPRRFSTPVRKS</sequence>
<accession>A0AAE0Y7Y1</accession>
<organism evidence="2 3">
    <name type="scientific">Elysia crispata</name>
    <name type="common">lettuce slug</name>
    <dbReference type="NCBI Taxonomy" id="231223"/>
    <lineage>
        <taxon>Eukaryota</taxon>
        <taxon>Metazoa</taxon>
        <taxon>Spiralia</taxon>
        <taxon>Lophotrochozoa</taxon>
        <taxon>Mollusca</taxon>
        <taxon>Gastropoda</taxon>
        <taxon>Heterobranchia</taxon>
        <taxon>Euthyneura</taxon>
        <taxon>Panpulmonata</taxon>
        <taxon>Sacoglossa</taxon>
        <taxon>Placobranchoidea</taxon>
        <taxon>Plakobranchidae</taxon>
        <taxon>Elysia</taxon>
    </lineage>
</organism>
<feature type="region of interest" description="Disordered" evidence="1">
    <location>
        <begin position="44"/>
        <end position="81"/>
    </location>
</feature>
<evidence type="ECO:0000256" key="1">
    <source>
        <dbReference type="SAM" id="MobiDB-lite"/>
    </source>
</evidence>
<gene>
    <name evidence="2" type="ORF">RRG08_009721</name>
</gene>
<keyword evidence="3" id="KW-1185">Reference proteome</keyword>
<name>A0AAE0Y7Y1_9GAST</name>
<reference evidence="2" key="1">
    <citation type="journal article" date="2023" name="G3 (Bethesda)">
        <title>A reference genome for the long-term kleptoplast-retaining sea slug Elysia crispata morphotype clarki.</title>
        <authorList>
            <person name="Eastman K.E."/>
            <person name="Pendleton A.L."/>
            <person name="Shaikh M.A."/>
            <person name="Suttiyut T."/>
            <person name="Ogas R."/>
            <person name="Tomko P."/>
            <person name="Gavelis G."/>
            <person name="Widhalm J.R."/>
            <person name="Wisecaver J.H."/>
        </authorList>
    </citation>
    <scope>NUCLEOTIDE SEQUENCE</scope>
    <source>
        <strain evidence="2">ECLA1</strain>
    </source>
</reference>
<dbReference type="EMBL" id="JAWDGP010006717">
    <property type="protein sequence ID" value="KAK3736353.1"/>
    <property type="molecule type" value="Genomic_DNA"/>
</dbReference>
<comment type="caution">
    <text evidence="2">The sequence shown here is derived from an EMBL/GenBank/DDBJ whole genome shotgun (WGS) entry which is preliminary data.</text>
</comment>
<evidence type="ECO:0000313" key="2">
    <source>
        <dbReference type="EMBL" id="KAK3736353.1"/>
    </source>
</evidence>
<proteinExistence type="predicted"/>
<evidence type="ECO:0000313" key="3">
    <source>
        <dbReference type="Proteomes" id="UP001283361"/>
    </source>
</evidence>
<protein>
    <submittedName>
        <fullName evidence="2">Uncharacterized protein</fullName>
    </submittedName>
</protein>
<dbReference type="Proteomes" id="UP001283361">
    <property type="component" value="Unassembled WGS sequence"/>
</dbReference>